<gene>
    <name evidence="2" type="ORF">SLS62_000162</name>
</gene>
<reference evidence="2 3" key="1">
    <citation type="submission" date="2024-02" db="EMBL/GenBank/DDBJ databases">
        <title>De novo assembly and annotation of 12 fungi associated with fruit tree decline syndrome in Ontario, Canada.</title>
        <authorList>
            <person name="Sulman M."/>
            <person name="Ellouze W."/>
            <person name="Ilyukhin E."/>
        </authorList>
    </citation>
    <scope>NUCLEOTIDE SEQUENCE [LARGE SCALE GENOMIC DNA]</scope>
    <source>
        <strain evidence="2 3">M11/M66-122</strain>
    </source>
</reference>
<evidence type="ECO:0000256" key="1">
    <source>
        <dbReference type="SAM" id="MobiDB-lite"/>
    </source>
</evidence>
<comment type="caution">
    <text evidence="2">The sequence shown here is derived from an EMBL/GenBank/DDBJ whole genome shotgun (WGS) entry which is preliminary data.</text>
</comment>
<dbReference type="AlphaFoldDB" id="A0AAN9VAW3"/>
<sequence length="237" mass="26313">MPAIQFFKTAFVAFKSPKAKEHHKRLVVGCFGTPPGTLSDQFATNYDRTFNFDSQDEREFDQISDDEVCSIEDSYDYDVDEKPLAPHCSVPIRTTHCAIERKLGKGLQNTLASTSSMTGPFTGAKRESGVGTKAGHVQKNALMPGKDNHAQKKTIFQPPPYDNETDDNESEDGSDDWTVIDMEVDGNPGEKSVSRCQKSESASGHGESRHPRIHPLCAAKYGHFFERQPRKRALTAC</sequence>
<evidence type="ECO:0000313" key="2">
    <source>
        <dbReference type="EMBL" id="KAK7757784.1"/>
    </source>
</evidence>
<name>A0AAN9VAW3_9PEZI</name>
<feature type="region of interest" description="Disordered" evidence="1">
    <location>
        <begin position="111"/>
        <end position="213"/>
    </location>
</feature>
<organism evidence="2 3">
    <name type="scientific">Diatrype stigma</name>
    <dbReference type="NCBI Taxonomy" id="117547"/>
    <lineage>
        <taxon>Eukaryota</taxon>
        <taxon>Fungi</taxon>
        <taxon>Dikarya</taxon>
        <taxon>Ascomycota</taxon>
        <taxon>Pezizomycotina</taxon>
        <taxon>Sordariomycetes</taxon>
        <taxon>Xylariomycetidae</taxon>
        <taxon>Xylariales</taxon>
        <taxon>Diatrypaceae</taxon>
        <taxon>Diatrype</taxon>
    </lineage>
</organism>
<dbReference type="Proteomes" id="UP001320420">
    <property type="component" value="Unassembled WGS sequence"/>
</dbReference>
<dbReference type="EMBL" id="JAKJXP020000001">
    <property type="protein sequence ID" value="KAK7757784.1"/>
    <property type="molecule type" value="Genomic_DNA"/>
</dbReference>
<proteinExistence type="predicted"/>
<feature type="compositionally biased region" description="Acidic residues" evidence="1">
    <location>
        <begin position="163"/>
        <end position="175"/>
    </location>
</feature>
<protein>
    <submittedName>
        <fullName evidence="2">Uncharacterized protein</fullName>
    </submittedName>
</protein>
<keyword evidence="3" id="KW-1185">Reference proteome</keyword>
<evidence type="ECO:0000313" key="3">
    <source>
        <dbReference type="Proteomes" id="UP001320420"/>
    </source>
</evidence>
<accession>A0AAN9VAW3</accession>